<name>A0A162LC48_9CLOT</name>
<dbReference type="GO" id="GO:0005975">
    <property type="term" value="P:carbohydrate metabolic process"/>
    <property type="evidence" value="ECO:0007669"/>
    <property type="project" value="InterPro"/>
</dbReference>
<keyword evidence="2" id="KW-0812">Transmembrane</keyword>
<dbReference type="GO" id="GO:0016810">
    <property type="term" value="F:hydrolase activity, acting on carbon-nitrogen (but not peptide) bonds"/>
    <property type="evidence" value="ECO:0007669"/>
    <property type="project" value="InterPro"/>
</dbReference>
<dbReference type="EC" id="3.5.1.104" evidence="4"/>
<accession>A0A162LC48</accession>
<dbReference type="Gene3D" id="3.20.20.370">
    <property type="entry name" value="Glycoside hydrolase/deacetylase"/>
    <property type="match status" value="1"/>
</dbReference>
<keyword evidence="4" id="KW-0378">Hydrolase</keyword>
<feature type="compositionally biased region" description="Basic and acidic residues" evidence="1">
    <location>
        <begin position="55"/>
        <end position="72"/>
    </location>
</feature>
<gene>
    <name evidence="4" type="primary">pgdA_1</name>
    <name evidence="4" type="ORF">WY13_00571</name>
</gene>
<evidence type="ECO:0000313" key="5">
    <source>
        <dbReference type="Proteomes" id="UP000077407"/>
    </source>
</evidence>
<feature type="transmembrane region" description="Helical" evidence="2">
    <location>
        <begin position="20"/>
        <end position="37"/>
    </location>
</feature>
<dbReference type="Proteomes" id="UP000077407">
    <property type="component" value="Unassembled WGS sequence"/>
</dbReference>
<dbReference type="AlphaFoldDB" id="A0A162LC48"/>
<organism evidence="4 5">
    <name type="scientific">Clostridium ljungdahlii</name>
    <dbReference type="NCBI Taxonomy" id="1538"/>
    <lineage>
        <taxon>Bacteria</taxon>
        <taxon>Bacillati</taxon>
        <taxon>Bacillota</taxon>
        <taxon>Clostridia</taxon>
        <taxon>Eubacteriales</taxon>
        <taxon>Clostridiaceae</taxon>
        <taxon>Clostridium</taxon>
    </lineage>
</organism>
<evidence type="ECO:0000313" key="4">
    <source>
        <dbReference type="EMBL" id="OAA91606.1"/>
    </source>
</evidence>
<dbReference type="InterPro" id="IPR050248">
    <property type="entry name" value="Polysacc_deacetylase_ArnD"/>
</dbReference>
<dbReference type="InterPro" id="IPR002509">
    <property type="entry name" value="NODB_dom"/>
</dbReference>
<comment type="caution">
    <text evidence="4">The sequence shown here is derived from an EMBL/GenBank/DDBJ whole genome shotgun (WGS) entry which is preliminary data.</text>
</comment>
<dbReference type="PANTHER" id="PTHR10587:SF125">
    <property type="entry name" value="POLYSACCHARIDE DEACETYLASE YHEN-RELATED"/>
    <property type="match status" value="1"/>
</dbReference>
<keyword evidence="2" id="KW-0472">Membrane</keyword>
<dbReference type="SUPFAM" id="SSF88713">
    <property type="entry name" value="Glycoside hydrolase/deacetylase"/>
    <property type="match status" value="1"/>
</dbReference>
<proteinExistence type="predicted"/>
<keyword evidence="2" id="KW-1133">Transmembrane helix</keyword>
<dbReference type="PROSITE" id="PS51677">
    <property type="entry name" value="NODB"/>
    <property type="match status" value="1"/>
</dbReference>
<feature type="region of interest" description="Disordered" evidence="1">
    <location>
        <begin position="51"/>
        <end position="72"/>
    </location>
</feature>
<evidence type="ECO:0000256" key="2">
    <source>
        <dbReference type="SAM" id="Phobius"/>
    </source>
</evidence>
<dbReference type="RefSeq" id="WP_063554181.1">
    <property type="nucleotide sequence ID" value="NZ_LITT01000005.1"/>
</dbReference>
<evidence type="ECO:0000259" key="3">
    <source>
        <dbReference type="PROSITE" id="PS51677"/>
    </source>
</evidence>
<dbReference type="OrthoDB" id="258610at2"/>
<dbReference type="PANTHER" id="PTHR10587">
    <property type="entry name" value="GLYCOSYL TRANSFERASE-RELATED"/>
    <property type="match status" value="1"/>
</dbReference>
<evidence type="ECO:0000256" key="1">
    <source>
        <dbReference type="SAM" id="MobiDB-lite"/>
    </source>
</evidence>
<dbReference type="EMBL" id="LITT01000005">
    <property type="protein sequence ID" value="OAA91606.1"/>
    <property type="molecule type" value="Genomic_DNA"/>
</dbReference>
<feature type="domain" description="NodB homology" evidence="3">
    <location>
        <begin position="93"/>
        <end position="282"/>
    </location>
</feature>
<dbReference type="PATRIC" id="fig|1538.10.peg.1067"/>
<reference evidence="4 5" key="1">
    <citation type="journal article" date="2015" name="Biotechnol. Bioeng.">
        <title>Genome sequence and phenotypic characterization of Caulobacter segnis.</title>
        <authorList>
            <person name="Patel S."/>
            <person name="Fletcher B."/>
            <person name="Scott D.C."/>
            <person name="Ely B."/>
        </authorList>
    </citation>
    <scope>NUCLEOTIDE SEQUENCE [LARGE SCALE GENOMIC DNA]</scope>
    <source>
        <strain evidence="4 5">ERI-2</strain>
    </source>
</reference>
<sequence>MNKYEDRIRKNRIIKRRNSIIIGILFLCIFGWAFFIGTKVASKKHAVVTASNKIEQQKSAEKKQQDEMKERFTTKQPAGAYMPWKTKRTDGKKVAYLTFDDGPSPNTLKILAILKQNNIKATFFLIGQNAERNKDLVKEEVKEGHVVGNHTYSHELRYREDPSVFVDDINRCDTVIKSIVGKDYNLKLLRFPGGSFNTRHLNLDPFKDAVTKAGYHYVDWNDWIGDAMRNNVPVDVLLNELRKYSNDNTVVVLMHDAAAKGTTVQALPEVIQYLKSKGYTFETLN</sequence>
<dbReference type="InterPro" id="IPR011330">
    <property type="entry name" value="Glyco_hydro/deAcase_b/a-brl"/>
</dbReference>
<dbReference type="CDD" id="cd10944">
    <property type="entry name" value="CE4_SmPgdA_like"/>
    <property type="match status" value="1"/>
</dbReference>
<protein>
    <submittedName>
        <fullName evidence="4">Peptidoglycan-N-acetylglucosamine deacetylase</fullName>
        <ecNumber evidence="4">3.5.1.104</ecNumber>
    </submittedName>
</protein>
<dbReference type="Pfam" id="PF01522">
    <property type="entry name" value="Polysacc_deac_1"/>
    <property type="match status" value="1"/>
</dbReference>